<evidence type="ECO:0000259" key="8">
    <source>
        <dbReference type="Pfam" id="PF00892"/>
    </source>
</evidence>
<comment type="subcellular location">
    <subcellularLocation>
        <location evidence="1">Membrane</location>
        <topology evidence="1">Multi-pass membrane protein</topology>
    </subcellularLocation>
</comment>
<keyword evidence="3 7" id="KW-0812">Transmembrane</keyword>
<comment type="caution">
    <text evidence="9">The sequence shown here is derived from an EMBL/GenBank/DDBJ whole genome shotgun (WGS) entry which is preliminary data.</text>
</comment>
<dbReference type="InterPro" id="IPR000620">
    <property type="entry name" value="EamA_dom"/>
</dbReference>
<protein>
    <submittedName>
        <fullName evidence="9">Permease of the drug/metabolite transporter (DMT) superfamily</fullName>
    </submittedName>
</protein>
<accession>A0ABT1JF36</accession>
<feature type="transmembrane region" description="Helical" evidence="7">
    <location>
        <begin position="86"/>
        <end position="106"/>
    </location>
</feature>
<evidence type="ECO:0000256" key="1">
    <source>
        <dbReference type="ARBA" id="ARBA00004141"/>
    </source>
</evidence>
<name>A0ABT1JF36_ACTCY</name>
<feature type="transmembrane region" description="Helical" evidence="7">
    <location>
        <begin position="167"/>
        <end position="186"/>
    </location>
</feature>
<evidence type="ECO:0000256" key="5">
    <source>
        <dbReference type="ARBA" id="ARBA00023136"/>
    </source>
</evidence>
<feature type="transmembrane region" description="Helical" evidence="7">
    <location>
        <begin position="284"/>
        <end position="301"/>
    </location>
</feature>
<feature type="transmembrane region" description="Helical" evidence="7">
    <location>
        <begin position="16"/>
        <end position="37"/>
    </location>
</feature>
<dbReference type="InterPro" id="IPR050638">
    <property type="entry name" value="AA-Vitamin_Transporters"/>
</dbReference>
<dbReference type="EMBL" id="AUBJ02000001">
    <property type="protein sequence ID" value="MCP2330839.1"/>
    <property type="molecule type" value="Genomic_DNA"/>
</dbReference>
<dbReference type="PANTHER" id="PTHR32322">
    <property type="entry name" value="INNER MEMBRANE TRANSPORTER"/>
    <property type="match status" value="1"/>
</dbReference>
<dbReference type="Pfam" id="PF00892">
    <property type="entry name" value="EamA"/>
    <property type="match status" value="2"/>
</dbReference>
<evidence type="ECO:0000256" key="2">
    <source>
        <dbReference type="ARBA" id="ARBA00007362"/>
    </source>
</evidence>
<feature type="transmembrane region" description="Helical" evidence="7">
    <location>
        <begin position="112"/>
        <end position="132"/>
    </location>
</feature>
<gene>
    <name evidence="9" type="ORF">G443_001109</name>
</gene>
<feature type="transmembrane region" description="Helical" evidence="7">
    <location>
        <begin position="262"/>
        <end position="278"/>
    </location>
</feature>
<proteinExistence type="inferred from homology"/>
<comment type="similarity">
    <text evidence="2">Belongs to the EamA transporter family.</text>
</comment>
<feature type="transmembrane region" description="Helical" evidence="7">
    <location>
        <begin position="139"/>
        <end position="155"/>
    </location>
</feature>
<evidence type="ECO:0000256" key="7">
    <source>
        <dbReference type="SAM" id="Phobius"/>
    </source>
</evidence>
<keyword evidence="5 7" id="KW-0472">Membrane</keyword>
<feature type="domain" description="EamA" evidence="8">
    <location>
        <begin position="20"/>
        <end position="153"/>
    </location>
</feature>
<dbReference type="InterPro" id="IPR037185">
    <property type="entry name" value="EmrE-like"/>
</dbReference>
<sequence length="342" mass="35582">MTDVSKQIGIPKEGHTLLTVGLGALFVLCWSSGFIGAKLGASDSPVATVLMWRFVPLAVALAPFLLRRAGTRGTDARSDLGRQVTIGALSQSGYLLTVYWAIGLGVSTGTTALIDGMQPLVVAALVGPLLGAAVTGRQWTGLGLGFVGVVLVTWSDATAPGNDVPTWAYLVPFAGMLCLVAATFLERRAPTSTPPMRALAVHCATSAVIFSAIALATGTAALPTSGQFWIAMSWLVVFSTFGGYGLYWYLLRRVGVTQVNTLMFLVPPVTTLWGGLMFDEPLTAGTAVGLTLALAATWLVTRASGGLGRRPGGRPSRQAGGADPAPPPTLVEPGAERDRAWS</sequence>
<evidence type="ECO:0000313" key="10">
    <source>
        <dbReference type="Proteomes" id="UP000791080"/>
    </source>
</evidence>
<evidence type="ECO:0000313" key="9">
    <source>
        <dbReference type="EMBL" id="MCP2330839.1"/>
    </source>
</evidence>
<keyword evidence="10" id="KW-1185">Reference proteome</keyword>
<keyword evidence="4 7" id="KW-1133">Transmembrane helix</keyword>
<feature type="domain" description="EamA" evidence="8">
    <location>
        <begin position="167"/>
        <end position="301"/>
    </location>
</feature>
<dbReference type="Proteomes" id="UP000791080">
    <property type="component" value="Unassembled WGS sequence"/>
</dbReference>
<feature type="transmembrane region" description="Helical" evidence="7">
    <location>
        <begin position="228"/>
        <end position="250"/>
    </location>
</feature>
<reference evidence="9 10" key="1">
    <citation type="submission" date="2022-06" db="EMBL/GenBank/DDBJ databases">
        <title>Genomic Encyclopedia of Type Strains, Phase I: the one thousand microbial genomes (KMG-I) project.</title>
        <authorList>
            <person name="Kyrpides N."/>
        </authorList>
    </citation>
    <scope>NUCLEOTIDE SEQUENCE [LARGE SCALE GENOMIC DNA]</scope>
    <source>
        <strain evidence="9 10">DSM 43889</strain>
    </source>
</reference>
<organism evidence="9 10">
    <name type="scientific">Actinoalloteichus caeruleus DSM 43889</name>
    <dbReference type="NCBI Taxonomy" id="1120930"/>
    <lineage>
        <taxon>Bacteria</taxon>
        <taxon>Bacillati</taxon>
        <taxon>Actinomycetota</taxon>
        <taxon>Actinomycetes</taxon>
        <taxon>Pseudonocardiales</taxon>
        <taxon>Pseudonocardiaceae</taxon>
        <taxon>Actinoalloteichus</taxon>
        <taxon>Actinoalloteichus cyanogriseus</taxon>
    </lineage>
</organism>
<feature type="transmembrane region" description="Helical" evidence="7">
    <location>
        <begin position="198"/>
        <end position="222"/>
    </location>
</feature>
<evidence type="ECO:0000256" key="3">
    <source>
        <dbReference type="ARBA" id="ARBA00022692"/>
    </source>
</evidence>
<dbReference type="PANTHER" id="PTHR32322:SF2">
    <property type="entry name" value="EAMA DOMAIN-CONTAINING PROTEIN"/>
    <property type="match status" value="1"/>
</dbReference>
<dbReference type="SUPFAM" id="SSF103481">
    <property type="entry name" value="Multidrug resistance efflux transporter EmrE"/>
    <property type="match status" value="2"/>
</dbReference>
<feature type="region of interest" description="Disordered" evidence="6">
    <location>
        <begin position="306"/>
        <end position="342"/>
    </location>
</feature>
<evidence type="ECO:0000256" key="6">
    <source>
        <dbReference type="SAM" id="MobiDB-lite"/>
    </source>
</evidence>
<evidence type="ECO:0000256" key="4">
    <source>
        <dbReference type="ARBA" id="ARBA00022989"/>
    </source>
</evidence>
<feature type="transmembrane region" description="Helical" evidence="7">
    <location>
        <begin position="49"/>
        <end position="66"/>
    </location>
</feature>